<feature type="non-terminal residue" evidence="3">
    <location>
        <position position="45"/>
    </location>
</feature>
<evidence type="ECO:0000313" key="3">
    <source>
        <dbReference type="EMBL" id="CAA9472316.1"/>
    </source>
</evidence>
<dbReference type="GO" id="GO:0016491">
    <property type="term" value="F:oxidoreductase activity"/>
    <property type="evidence" value="ECO:0007669"/>
    <property type="project" value="UniProtKB-KW"/>
</dbReference>
<organism evidence="3">
    <name type="scientific">uncultured Solirubrobacteraceae bacterium</name>
    <dbReference type="NCBI Taxonomy" id="1162706"/>
    <lineage>
        <taxon>Bacteria</taxon>
        <taxon>Bacillati</taxon>
        <taxon>Actinomycetota</taxon>
        <taxon>Thermoleophilia</taxon>
        <taxon>Solirubrobacterales</taxon>
        <taxon>Solirubrobacteraceae</taxon>
        <taxon>environmental samples</taxon>
    </lineage>
</organism>
<gene>
    <name evidence="3" type="ORF">AVDCRST_MAG13-563</name>
</gene>
<evidence type="ECO:0008006" key="4">
    <source>
        <dbReference type="Google" id="ProtNLM"/>
    </source>
</evidence>
<sequence>MREYANFIQGEWVPAGSGRTIESTNPATGETVATVAGSGREDVDR</sequence>
<protein>
    <recommendedName>
        <fullName evidence="4">Aldehyde dehydrogenase (NAD(+))</fullName>
    </recommendedName>
</protein>
<evidence type="ECO:0000256" key="2">
    <source>
        <dbReference type="SAM" id="MobiDB-lite"/>
    </source>
</evidence>
<name>A0A6J4RFC6_9ACTN</name>
<feature type="region of interest" description="Disordered" evidence="2">
    <location>
        <begin position="17"/>
        <end position="45"/>
    </location>
</feature>
<dbReference type="SUPFAM" id="SSF53720">
    <property type="entry name" value="ALDH-like"/>
    <property type="match status" value="1"/>
</dbReference>
<accession>A0A6J4RFC6</accession>
<dbReference type="InterPro" id="IPR016162">
    <property type="entry name" value="Ald_DH_N"/>
</dbReference>
<evidence type="ECO:0000256" key="1">
    <source>
        <dbReference type="ARBA" id="ARBA00023002"/>
    </source>
</evidence>
<dbReference type="InterPro" id="IPR016161">
    <property type="entry name" value="Ald_DH/histidinol_DH"/>
</dbReference>
<dbReference type="EMBL" id="CADCVO010000084">
    <property type="protein sequence ID" value="CAA9472316.1"/>
    <property type="molecule type" value="Genomic_DNA"/>
</dbReference>
<dbReference type="Gene3D" id="3.40.605.10">
    <property type="entry name" value="Aldehyde Dehydrogenase, Chain A, domain 1"/>
    <property type="match status" value="1"/>
</dbReference>
<proteinExistence type="predicted"/>
<keyword evidence="1" id="KW-0560">Oxidoreductase</keyword>
<reference evidence="3" key="1">
    <citation type="submission" date="2020-02" db="EMBL/GenBank/DDBJ databases">
        <authorList>
            <person name="Meier V. D."/>
        </authorList>
    </citation>
    <scope>NUCLEOTIDE SEQUENCE</scope>
    <source>
        <strain evidence="3">AVDCRST_MAG13</strain>
    </source>
</reference>
<dbReference type="AlphaFoldDB" id="A0A6J4RFC6"/>